<dbReference type="EMBL" id="GL433849">
    <property type="protein sequence ID" value="EFN53995.1"/>
    <property type="molecule type" value="Genomic_DNA"/>
</dbReference>
<reference evidence="2 3" key="1">
    <citation type="journal article" date="2010" name="Plant Cell">
        <title>The Chlorella variabilis NC64A genome reveals adaptation to photosymbiosis, coevolution with viruses, and cryptic sex.</title>
        <authorList>
            <person name="Blanc G."/>
            <person name="Duncan G."/>
            <person name="Agarkova I."/>
            <person name="Borodovsky M."/>
            <person name="Gurnon J."/>
            <person name="Kuo A."/>
            <person name="Lindquist E."/>
            <person name="Lucas S."/>
            <person name="Pangilinan J."/>
            <person name="Polle J."/>
            <person name="Salamov A."/>
            <person name="Terry A."/>
            <person name="Yamada T."/>
            <person name="Dunigan D.D."/>
            <person name="Grigoriev I.V."/>
            <person name="Claverie J.M."/>
            <person name="Van Etten J.L."/>
        </authorList>
    </citation>
    <scope>NUCLEOTIDE SEQUENCE [LARGE SCALE GENOMIC DNA]</scope>
    <source>
        <strain evidence="2 3">NC64A</strain>
    </source>
</reference>
<dbReference type="RefSeq" id="XP_005846097.1">
    <property type="nucleotide sequence ID" value="XM_005846035.1"/>
</dbReference>
<name>E1ZJI1_CHLVA</name>
<gene>
    <name evidence="2" type="ORF">CHLNCDRAFT_58352</name>
</gene>
<sequence length="419" mass="44601">MAMDACPPGISRQTQQLQRPLARMASALARSSGNVSSRGVERPPGGSRSRAHSPLPDNRQEQEAARVPPAHLQTQIWLVRRMELTAFALLLLGQTIMWRRTAAAEAALVLEHSSWRQHMAGLLALQATALVTLLSMTQAAWLHYRVLVIVGLQTAMAYMASRLSTKPQLQSAAKEQLPCYALPAEGVGLLLLRPASPGAAGAAADWLRLATGTRVLQAAVVGMALPLPPLAVLAQQVVLILLMTATSHNVAHCASPLLTHPLTRARLPGAWKALAVLPDLGLLRAEPGQPHQHQRDLLAAPEAQSELHCLAVLVMHQTVFGLLLPVVIATWTARAAPLTHLPTAHQQAAEQPWGRAAAAAAAVGRTWDRANAALMELCCGEGYCGLQLCVAAWLLLGNCWMLNEAAAVRRVAGGLPGCA</sequence>
<organism evidence="3">
    <name type="scientific">Chlorella variabilis</name>
    <name type="common">Green alga</name>
    <dbReference type="NCBI Taxonomy" id="554065"/>
    <lineage>
        <taxon>Eukaryota</taxon>
        <taxon>Viridiplantae</taxon>
        <taxon>Chlorophyta</taxon>
        <taxon>core chlorophytes</taxon>
        <taxon>Trebouxiophyceae</taxon>
        <taxon>Chlorellales</taxon>
        <taxon>Chlorellaceae</taxon>
        <taxon>Chlorella clade</taxon>
        <taxon>Chlorella</taxon>
    </lineage>
</organism>
<accession>E1ZJI1</accession>
<dbReference type="Proteomes" id="UP000008141">
    <property type="component" value="Unassembled WGS sequence"/>
</dbReference>
<dbReference type="GeneID" id="17353388"/>
<evidence type="ECO:0000313" key="3">
    <source>
        <dbReference type="Proteomes" id="UP000008141"/>
    </source>
</evidence>
<dbReference type="KEGG" id="cvr:CHLNCDRAFT_58352"/>
<proteinExistence type="predicted"/>
<dbReference type="AlphaFoldDB" id="E1ZJI1"/>
<protein>
    <submittedName>
        <fullName evidence="2">Expressed protein</fullName>
    </submittedName>
</protein>
<dbReference type="InParanoid" id="E1ZJI1"/>
<keyword evidence="3" id="KW-1185">Reference proteome</keyword>
<evidence type="ECO:0000313" key="2">
    <source>
        <dbReference type="EMBL" id="EFN53995.1"/>
    </source>
</evidence>
<feature type="region of interest" description="Disordered" evidence="1">
    <location>
        <begin position="1"/>
        <end position="67"/>
    </location>
</feature>
<feature type="compositionally biased region" description="Low complexity" evidence="1">
    <location>
        <begin position="21"/>
        <end position="32"/>
    </location>
</feature>
<evidence type="ECO:0000256" key="1">
    <source>
        <dbReference type="SAM" id="MobiDB-lite"/>
    </source>
</evidence>